<evidence type="ECO:0000313" key="3">
    <source>
        <dbReference type="Proteomes" id="UP001196661"/>
    </source>
</evidence>
<dbReference type="RefSeq" id="WP_215617535.1">
    <property type="nucleotide sequence ID" value="NZ_JADOER010000004.1"/>
</dbReference>
<dbReference type="EMBL" id="JADOER010000004">
    <property type="protein sequence ID" value="MBT9311662.1"/>
    <property type="molecule type" value="Genomic_DNA"/>
</dbReference>
<gene>
    <name evidence="2" type="ORF">IXB28_05555</name>
</gene>
<sequence length="67" mass="6963">MTSQTRALSSQTSSLDKAVMASLAALAMFVAGYTVVRVSLAQPVASNADAADIVIPHEAELWADLAE</sequence>
<proteinExistence type="predicted"/>
<accession>A0ABS5Y1G2</accession>
<organism evidence="2 3">
    <name type="scientific">Leptothoe kymatousa TAU-MAC 1615</name>
    <dbReference type="NCBI Taxonomy" id="2364775"/>
    <lineage>
        <taxon>Bacteria</taxon>
        <taxon>Bacillati</taxon>
        <taxon>Cyanobacteriota</taxon>
        <taxon>Cyanophyceae</taxon>
        <taxon>Nodosilineales</taxon>
        <taxon>Cymatolegaceae</taxon>
        <taxon>Leptothoe</taxon>
        <taxon>Leptothoe kymatousa</taxon>
    </lineage>
</organism>
<comment type="caution">
    <text evidence="2">The sequence shown here is derived from an EMBL/GenBank/DDBJ whole genome shotgun (WGS) entry which is preliminary data.</text>
</comment>
<keyword evidence="1" id="KW-0472">Membrane</keyword>
<protein>
    <submittedName>
        <fullName evidence="2">Uncharacterized protein</fullName>
    </submittedName>
</protein>
<feature type="transmembrane region" description="Helical" evidence="1">
    <location>
        <begin position="18"/>
        <end position="36"/>
    </location>
</feature>
<reference evidence="2 3" key="1">
    <citation type="journal article" date="2021" name="Mar. Drugs">
        <title>Genome Reduction and Secondary Metabolism of the Marine Sponge-Associated Cyanobacterium Leptothoe.</title>
        <authorList>
            <person name="Konstantinou D."/>
            <person name="Popin R.V."/>
            <person name="Fewer D.P."/>
            <person name="Sivonen K."/>
            <person name="Gkelis S."/>
        </authorList>
    </citation>
    <scope>NUCLEOTIDE SEQUENCE [LARGE SCALE GENOMIC DNA]</scope>
    <source>
        <strain evidence="2 3">TAU-MAC 1615</strain>
    </source>
</reference>
<name>A0ABS5Y1G2_9CYAN</name>
<keyword evidence="3" id="KW-1185">Reference proteome</keyword>
<evidence type="ECO:0000313" key="2">
    <source>
        <dbReference type="EMBL" id="MBT9311662.1"/>
    </source>
</evidence>
<keyword evidence="1" id="KW-0812">Transmembrane</keyword>
<keyword evidence="1" id="KW-1133">Transmembrane helix</keyword>
<dbReference type="Proteomes" id="UP001196661">
    <property type="component" value="Unassembled WGS sequence"/>
</dbReference>
<evidence type="ECO:0000256" key="1">
    <source>
        <dbReference type="SAM" id="Phobius"/>
    </source>
</evidence>